<keyword evidence="6" id="KW-1185">Reference proteome</keyword>
<accession>A0AAD5T4G2</accession>
<organism evidence="5 6">
    <name type="scientific">Physocladia obscura</name>
    <dbReference type="NCBI Taxonomy" id="109957"/>
    <lineage>
        <taxon>Eukaryota</taxon>
        <taxon>Fungi</taxon>
        <taxon>Fungi incertae sedis</taxon>
        <taxon>Chytridiomycota</taxon>
        <taxon>Chytridiomycota incertae sedis</taxon>
        <taxon>Chytridiomycetes</taxon>
        <taxon>Chytridiales</taxon>
        <taxon>Chytriomycetaceae</taxon>
        <taxon>Physocladia</taxon>
    </lineage>
</organism>
<keyword evidence="1" id="KW-0378">Hydrolase</keyword>
<evidence type="ECO:0000256" key="3">
    <source>
        <dbReference type="SAM" id="Phobius"/>
    </source>
</evidence>
<evidence type="ECO:0000259" key="4">
    <source>
        <dbReference type="Pfam" id="PF00149"/>
    </source>
</evidence>
<name>A0AAD5T4G2_9FUNG</name>
<dbReference type="Gene3D" id="3.60.21.10">
    <property type="match status" value="1"/>
</dbReference>
<reference evidence="5" key="1">
    <citation type="submission" date="2020-05" db="EMBL/GenBank/DDBJ databases">
        <title>Phylogenomic resolution of chytrid fungi.</title>
        <authorList>
            <person name="Stajich J.E."/>
            <person name="Amses K."/>
            <person name="Simmons R."/>
            <person name="Seto K."/>
            <person name="Myers J."/>
            <person name="Bonds A."/>
            <person name="Quandt C.A."/>
            <person name="Barry K."/>
            <person name="Liu P."/>
            <person name="Grigoriev I."/>
            <person name="Longcore J.E."/>
            <person name="James T.Y."/>
        </authorList>
    </citation>
    <scope>NUCLEOTIDE SEQUENCE</scope>
    <source>
        <strain evidence="5">JEL0513</strain>
    </source>
</reference>
<dbReference type="GO" id="GO:0004309">
    <property type="term" value="F:exopolyphosphatase activity"/>
    <property type="evidence" value="ECO:0007669"/>
    <property type="project" value="TreeGrafter"/>
</dbReference>
<dbReference type="GO" id="GO:0006798">
    <property type="term" value="P:polyphosphate catabolic process"/>
    <property type="evidence" value="ECO:0007669"/>
    <property type="project" value="TreeGrafter"/>
</dbReference>
<gene>
    <name evidence="5" type="primary">PPN1</name>
    <name evidence="5" type="ORF">HK100_009350</name>
</gene>
<comment type="caution">
    <text evidence="5">The sequence shown here is derived from an EMBL/GenBank/DDBJ whole genome shotgun (WGS) entry which is preliminary data.</text>
</comment>
<keyword evidence="3" id="KW-0812">Transmembrane</keyword>
<dbReference type="GO" id="GO:0000298">
    <property type="term" value="F:endopolyphosphatase activity"/>
    <property type="evidence" value="ECO:0007669"/>
    <property type="project" value="TreeGrafter"/>
</dbReference>
<dbReference type="PANTHER" id="PTHR10340:SF55">
    <property type="entry name" value="ENDOPOLYPHOSPHATASE"/>
    <property type="match status" value="1"/>
</dbReference>
<dbReference type="GO" id="GO:0000324">
    <property type="term" value="C:fungal-type vacuole"/>
    <property type="evidence" value="ECO:0007669"/>
    <property type="project" value="TreeGrafter"/>
</dbReference>
<dbReference type="GO" id="GO:0008081">
    <property type="term" value="F:phosphoric diester hydrolase activity"/>
    <property type="evidence" value="ECO:0007669"/>
    <property type="project" value="TreeGrafter"/>
</dbReference>
<protein>
    <submittedName>
        <fullName evidence="5">Endopolyphosphatase</fullName>
    </submittedName>
</protein>
<dbReference type="InterPro" id="IPR029052">
    <property type="entry name" value="Metallo-depent_PP-like"/>
</dbReference>
<feature type="domain" description="Calcineurin-like phosphoesterase" evidence="4">
    <location>
        <begin position="4"/>
        <end position="195"/>
    </location>
</feature>
<keyword evidence="2" id="KW-0325">Glycoprotein</keyword>
<sequence length="489" mass="55521">MRLLTDTFNGLANNSKVDFVLWTGDSSRHDRDSHIKKQRIETYEQNVISVSLFMSAFDVKITPVIPSIGNWDVFPNANLAATPNDPQLTSLWSVWEPLFLGSIDVEFEEAKNSFLAGGYFSRNVLDGLVTVISINSLLFFSENPLVTDCRAFELLSKGERHLHLNHAPNAHLVWIENQLLSARASNRKVIIQGHVGPEGNGVQQYNPECFEWFVYFLGEYSDVILSTYFGHINRDLIHLITRRNPPKKARPKKSLHNNISNHFYMSPPEISSGVINPFRITTMLPTVIPSFDIKHWQIVAAAYTGSSIVPAFNPGYRIGTLEFVKQPDTTSNQWTIKLVKHVTAYLDLTTANKNGDTNALKYKQSCSTLDDFGMVELSPDELTAWLTQMQSAFKREIWKSKPKNKKGAQIFRKYTKCIDTSYISSGKLPTKHRYFQVLQFGEENFSFFSFGIQVFGVALFAILAIAFLRNLLAKRQQKNISHPKIKSLD</sequence>
<keyword evidence="3" id="KW-0472">Membrane</keyword>
<evidence type="ECO:0000256" key="1">
    <source>
        <dbReference type="ARBA" id="ARBA00022801"/>
    </source>
</evidence>
<evidence type="ECO:0000256" key="2">
    <source>
        <dbReference type="ARBA" id="ARBA00023180"/>
    </source>
</evidence>
<dbReference type="Proteomes" id="UP001211907">
    <property type="component" value="Unassembled WGS sequence"/>
</dbReference>
<evidence type="ECO:0000313" key="6">
    <source>
        <dbReference type="Proteomes" id="UP001211907"/>
    </source>
</evidence>
<proteinExistence type="predicted"/>
<evidence type="ECO:0000313" key="5">
    <source>
        <dbReference type="EMBL" id="KAJ3128133.1"/>
    </source>
</evidence>
<dbReference type="AlphaFoldDB" id="A0AAD5T4G2"/>
<dbReference type="SUPFAM" id="SSF56300">
    <property type="entry name" value="Metallo-dependent phosphatases"/>
    <property type="match status" value="1"/>
</dbReference>
<feature type="transmembrane region" description="Helical" evidence="3">
    <location>
        <begin position="445"/>
        <end position="468"/>
    </location>
</feature>
<keyword evidence="3" id="KW-1133">Transmembrane helix</keyword>
<dbReference type="EMBL" id="JADGJH010000478">
    <property type="protein sequence ID" value="KAJ3128133.1"/>
    <property type="molecule type" value="Genomic_DNA"/>
</dbReference>
<dbReference type="InterPro" id="IPR004843">
    <property type="entry name" value="Calcineurin-like_PHP"/>
</dbReference>
<dbReference type="Pfam" id="PF00149">
    <property type="entry name" value="Metallophos"/>
    <property type="match status" value="1"/>
</dbReference>
<dbReference type="PANTHER" id="PTHR10340">
    <property type="entry name" value="SPHINGOMYELIN PHOSPHODIESTERASE"/>
    <property type="match status" value="1"/>
</dbReference>
<dbReference type="GO" id="GO:0005615">
    <property type="term" value="C:extracellular space"/>
    <property type="evidence" value="ECO:0007669"/>
    <property type="project" value="TreeGrafter"/>
</dbReference>